<evidence type="ECO:0000313" key="2">
    <source>
        <dbReference type="Proteomes" id="UP000185781"/>
    </source>
</evidence>
<evidence type="ECO:0000313" key="1">
    <source>
        <dbReference type="EMBL" id="SIT15667.1"/>
    </source>
</evidence>
<sequence length="95" mass="11280">MKVDLRIPKKFVIYPKGAVFSNFDNEVDHNVAFWIQGKNYCAECTASNFHGLVWWNDELGYWCVEIWQDRVYKSSYMAERLEDLIQEVQATYGFL</sequence>
<gene>
    <name evidence="1" type="ORF">SAMN05421785_10834</name>
</gene>
<dbReference type="EMBL" id="FTOV01000008">
    <property type="protein sequence ID" value="SIT15667.1"/>
    <property type="molecule type" value="Genomic_DNA"/>
</dbReference>
<dbReference type="AlphaFoldDB" id="A0A1N7PZ79"/>
<proteinExistence type="predicted"/>
<name>A0A1N7PZ79_9FLAO</name>
<dbReference type="Proteomes" id="UP000185781">
    <property type="component" value="Unassembled WGS sequence"/>
</dbReference>
<protein>
    <submittedName>
        <fullName evidence="1">Uncharacterized protein</fullName>
    </submittedName>
</protein>
<dbReference type="OrthoDB" id="1270790at2"/>
<dbReference type="RefSeq" id="WP_076394209.1">
    <property type="nucleotide sequence ID" value="NZ_FTOV01000008.1"/>
</dbReference>
<reference evidence="1 2" key="1">
    <citation type="submission" date="2017-01" db="EMBL/GenBank/DDBJ databases">
        <authorList>
            <person name="Mah S.A."/>
            <person name="Swanson W.J."/>
            <person name="Moy G.W."/>
            <person name="Vacquier V.D."/>
        </authorList>
    </citation>
    <scope>NUCLEOTIDE SEQUENCE [LARGE SCALE GENOMIC DNA]</scope>
    <source>
        <strain evidence="1 2">DSM 18014</strain>
    </source>
</reference>
<organism evidence="1 2">
    <name type="scientific">Chryseobacterium gambrini</name>
    <dbReference type="NCBI Taxonomy" id="373672"/>
    <lineage>
        <taxon>Bacteria</taxon>
        <taxon>Pseudomonadati</taxon>
        <taxon>Bacteroidota</taxon>
        <taxon>Flavobacteriia</taxon>
        <taxon>Flavobacteriales</taxon>
        <taxon>Weeksellaceae</taxon>
        <taxon>Chryseobacterium group</taxon>
        <taxon>Chryseobacterium</taxon>
    </lineage>
</organism>
<accession>A0A1N7PZ79</accession>